<dbReference type="InParanoid" id="E2B9D5"/>
<evidence type="ECO:0000256" key="2">
    <source>
        <dbReference type="SAM" id="Phobius"/>
    </source>
</evidence>
<protein>
    <submittedName>
        <fullName evidence="3">Uncharacterized protein</fullName>
    </submittedName>
</protein>
<sequence>MKKICENFKAHQLQPTLRKNQGLKSLGFVLSGSVFDVFVFWAYEFWISSEFIQDQPNPLVSMIGWKFRNQGQCVANAALLALLKERNLRPVTAIHRDEFFDVPPEKIDVNQVIDVIVRSHGSAGDGRDKREPRDRKIEPGEDRRRASFALGVIGIISIDPGLAIPFLPLRLSPTISLEPGGLTSASYSLPPRPCALLASIPALPLLPTTTTATTTTTTTTTTITTTTSNSSSSSTTLQSAYCEWSLQVVHHLELLRVRICMIMEHADRSWLRSHLRAARFPCLFVTYVSSEHRPHLSACLATTTTTTTTTTPTTTTSTIRLRDSCVAYVNIYSERSRCQARTRPEPGEAGEGRAPCVCCILGLLDVRQADHFRHGIRKNSRIGSLGGGAFDLRGNKPAMLLVVRGL</sequence>
<feature type="transmembrane region" description="Helical" evidence="2">
    <location>
        <begin position="21"/>
        <end position="43"/>
    </location>
</feature>
<evidence type="ECO:0000256" key="1">
    <source>
        <dbReference type="SAM" id="MobiDB-lite"/>
    </source>
</evidence>
<reference evidence="3 4" key="1">
    <citation type="journal article" date="2010" name="Science">
        <title>Genomic comparison of the ants Camponotus floridanus and Harpegnathos saltator.</title>
        <authorList>
            <person name="Bonasio R."/>
            <person name="Zhang G."/>
            <person name="Ye C."/>
            <person name="Mutti N.S."/>
            <person name="Fang X."/>
            <person name="Qin N."/>
            <person name="Donahue G."/>
            <person name="Yang P."/>
            <person name="Li Q."/>
            <person name="Li C."/>
            <person name="Zhang P."/>
            <person name="Huang Z."/>
            <person name="Berger S.L."/>
            <person name="Reinberg D."/>
            <person name="Wang J."/>
            <person name="Liebig J."/>
        </authorList>
    </citation>
    <scope>NUCLEOTIDE SEQUENCE [LARGE SCALE GENOMIC DNA]</scope>
    <source>
        <strain evidence="3 4">R22 G/1</strain>
    </source>
</reference>
<evidence type="ECO:0000313" key="3">
    <source>
        <dbReference type="EMBL" id="EFN87686.1"/>
    </source>
</evidence>
<organism evidence="4">
    <name type="scientific">Harpegnathos saltator</name>
    <name type="common">Jerdon's jumping ant</name>
    <dbReference type="NCBI Taxonomy" id="610380"/>
    <lineage>
        <taxon>Eukaryota</taxon>
        <taxon>Metazoa</taxon>
        <taxon>Ecdysozoa</taxon>
        <taxon>Arthropoda</taxon>
        <taxon>Hexapoda</taxon>
        <taxon>Insecta</taxon>
        <taxon>Pterygota</taxon>
        <taxon>Neoptera</taxon>
        <taxon>Endopterygota</taxon>
        <taxon>Hymenoptera</taxon>
        <taxon>Apocrita</taxon>
        <taxon>Aculeata</taxon>
        <taxon>Formicoidea</taxon>
        <taxon>Formicidae</taxon>
        <taxon>Ponerinae</taxon>
        <taxon>Ponerini</taxon>
        <taxon>Harpegnathos</taxon>
    </lineage>
</organism>
<name>E2B9D5_HARSA</name>
<keyword evidence="2" id="KW-0472">Membrane</keyword>
<feature type="compositionally biased region" description="Basic and acidic residues" evidence="1">
    <location>
        <begin position="125"/>
        <end position="141"/>
    </location>
</feature>
<keyword evidence="2" id="KW-1133">Transmembrane helix</keyword>
<dbReference type="AlphaFoldDB" id="E2B9D5"/>
<gene>
    <name evidence="3" type="ORF">EAI_13516</name>
</gene>
<accession>E2B9D5</accession>
<keyword evidence="2" id="KW-0812">Transmembrane</keyword>
<keyword evidence="4" id="KW-1185">Reference proteome</keyword>
<feature type="region of interest" description="Disordered" evidence="1">
    <location>
        <begin position="121"/>
        <end position="141"/>
    </location>
</feature>
<dbReference type="Proteomes" id="UP000008237">
    <property type="component" value="Unassembled WGS sequence"/>
</dbReference>
<dbReference type="EMBL" id="GL446499">
    <property type="protein sequence ID" value="EFN87686.1"/>
    <property type="molecule type" value="Genomic_DNA"/>
</dbReference>
<evidence type="ECO:0000313" key="4">
    <source>
        <dbReference type="Proteomes" id="UP000008237"/>
    </source>
</evidence>
<proteinExistence type="predicted"/>